<evidence type="ECO:0000313" key="10">
    <source>
        <dbReference type="Proteomes" id="UP001432128"/>
    </source>
</evidence>
<dbReference type="RefSeq" id="WP_328857141.1">
    <property type="nucleotide sequence ID" value="NZ_CP108021.1"/>
</dbReference>
<keyword evidence="3" id="KW-1003">Cell membrane</keyword>
<dbReference type="InterPro" id="IPR036259">
    <property type="entry name" value="MFS_trans_sf"/>
</dbReference>
<feature type="transmembrane region" description="Helical" evidence="7">
    <location>
        <begin position="85"/>
        <end position="103"/>
    </location>
</feature>
<feature type="transmembrane region" description="Helical" evidence="7">
    <location>
        <begin position="21"/>
        <end position="42"/>
    </location>
</feature>
<organism evidence="9 10">
    <name type="scientific">Williamsia herbipolensis</name>
    <dbReference type="NCBI Taxonomy" id="1603258"/>
    <lineage>
        <taxon>Bacteria</taxon>
        <taxon>Bacillati</taxon>
        <taxon>Actinomycetota</taxon>
        <taxon>Actinomycetes</taxon>
        <taxon>Mycobacteriales</taxon>
        <taxon>Nocardiaceae</taxon>
        <taxon>Williamsia</taxon>
    </lineage>
</organism>
<dbReference type="InterPro" id="IPR020846">
    <property type="entry name" value="MFS_dom"/>
</dbReference>
<dbReference type="PROSITE" id="PS50850">
    <property type="entry name" value="MFS"/>
    <property type="match status" value="1"/>
</dbReference>
<feature type="transmembrane region" description="Helical" evidence="7">
    <location>
        <begin position="48"/>
        <end position="73"/>
    </location>
</feature>
<feature type="domain" description="Major facilitator superfamily (MFS) profile" evidence="8">
    <location>
        <begin position="17"/>
        <end position="400"/>
    </location>
</feature>
<evidence type="ECO:0000256" key="6">
    <source>
        <dbReference type="ARBA" id="ARBA00023136"/>
    </source>
</evidence>
<dbReference type="GO" id="GO:0022857">
    <property type="term" value="F:transmembrane transporter activity"/>
    <property type="evidence" value="ECO:0007669"/>
    <property type="project" value="InterPro"/>
</dbReference>
<feature type="transmembrane region" description="Helical" evidence="7">
    <location>
        <begin position="343"/>
        <end position="363"/>
    </location>
</feature>
<feature type="transmembrane region" description="Helical" evidence="7">
    <location>
        <begin position="144"/>
        <end position="171"/>
    </location>
</feature>
<evidence type="ECO:0000256" key="7">
    <source>
        <dbReference type="SAM" id="Phobius"/>
    </source>
</evidence>
<dbReference type="PANTHER" id="PTHR23517">
    <property type="entry name" value="RESISTANCE PROTEIN MDTM, PUTATIVE-RELATED-RELATED"/>
    <property type="match status" value="1"/>
</dbReference>
<evidence type="ECO:0000256" key="5">
    <source>
        <dbReference type="ARBA" id="ARBA00022989"/>
    </source>
</evidence>
<dbReference type="AlphaFoldDB" id="A0AAU4K0Y0"/>
<feature type="transmembrane region" description="Helical" evidence="7">
    <location>
        <begin position="177"/>
        <end position="199"/>
    </location>
</feature>
<feature type="transmembrane region" description="Helical" evidence="7">
    <location>
        <begin position="310"/>
        <end position="331"/>
    </location>
</feature>
<dbReference type="PROSITE" id="PS00216">
    <property type="entry name" value="SUGAR_TRANSPORT_1"/>
    <property type="match status" value="1"/>
</dbReference>
<dbReference type="Proteomes" id="UP001432128">
    <property type="component" value="Chromosome"/>
</dbReference>
<dbReference type="PANTHER" id="PTHR23517:SF13">
    <property type="entry name" value="MAJOR FACILITATOR SUPERFAMILY MFS_1"/>
    <property type="match status" value="1"/>
</dbReference>
<keyword evidence="10" id="KW-1185">Reference proteome</keyword>
<name>A0AAU4K0Y0_9NOCA</name>
<evidence type="ECO:0000256" key="2">
    <source>
        <dbReference type="ARBA" id="ARBA00022448"/>
    </source>
</evidence>
<keyword evidence="2" id="KW-0813">Transport</keyword>
<dbReference type="InterPro" id="IPR005829">
    <property type="entry name" value="Sugar_transporter_CS"/>
</dbReference>
<protein>
    <submittedName>
        <fullName evidence="9">MFS transporter</fullName>
    </submittedName>
</protein>
<dbReference type="InterPro" id="IPR011701">
    <property type="entry name" value="MFS"/>
</dbReference>
<dbReference type="EMBL" id="CP108021">
    <property type="protein sequence ID" value="WUM19678.1"/>
    <property type="molecule type" value="Genomic_DNA"/>
</dbReference>
<feature type="transmembrane region" description="Helical" evidence="7">
    <location>
        <begin position="283"/>
        <end position="304"/>
    </location>
</feature>
<evidence type="ECO:0000256" key="3">
    <source>
        <dbReference type="ARBA" id="ARBA00022475"/>
    </source>
</evidence>
<feature type="transmembrane region" description="Helical" evidence="7">
    <location>
        <begin position="220"/>
        <end position="242"/>
    </location>
</feature>
<accession>A0AAU4K0Y0</accession>
<dbReference type="Pfam" id="PF07690">
    <property type="entry name" value="MFS_1"/>
    <property type="match status" value="1"/>
</dbReference>
<sequence>MSHSNSSASDERVGTRALPTAGLAVVLGAVMLGTTMPTPLYSTYEREFGFSLLTVTIVYAMYAVGVLAALIGLGTWSDVLGRRPILALGVVFSAASDVVFLLADDTAVLLVARVVSGLSAGVFVGTASVSIIEMARGRLAGRAPVIASLATIGGLGLGPVLASMLITWAPAPLHTTYWVHLGLMAVALAIIVAVPETRGRHRERSLGLMPVRVPEEIRAFFLRAALLGFAGFAVMGLFTALAPTISATIVGVHSAIGAALLTVSVMAGSLLGQLAGRALAREAADILAIVAMIAGMAVLVITLVVGRWELLAVAGIVGGAGQGIAFARGLQGIATGAPADEKAAVTSAYFVITYIAISLPVVAEGFLSRAVGVKTAGITFAAVVIGLVAIASLLLVRERRAEAARPTPTTADAPA</sequence>
<gene>
    <name evidence="9" type="ORF">OG579_18585</name>
</gene>
<evidence type="ECO:0000313" key="9">
    <source>
        <dbReference type="EMBL" id="WUM19678.1"/>
    </source>
</evidence>
<dbReference type="GO" id="GO:0005886">
    <property type="term" value="C:plasma membrane"/>
    <property type="evidence" value="ECO:0007669"/>
    <property type="project" value="UniProtKB-SubCell"/>
</dbReference>
<dbReference type="KEGG" id="whr:OG579_18585"/>
<evidence type="ECO:0000256" key="1">
    <source>
        <dbReference type="ARBA" id="ARBA00004651"/>
    </source>
</evidence>
<feature type="transmembrane region" description="Helical" evidence="7">
    <location>
        <begin position="109"/>
        <end position="132"/>
    </location>
</feature>
<keyword evidence="4 7" id="KW-0812">Transmembrane</keyword>
<keyword evidence="6 7" id="KW-0472">Membrane</keyword>
<feature type="transmembrane region" description="Helical" evidence="7">
    <location>
        <begin position="248"/>
        <end position="271"/>
    </location>
</feature>
<comment type="subcellular location">
    <subcellularLocation>
        <location evidence="1">Cell membrane</location>
        <topology evidence="1">Multi-pass membrane protein</topology>
    </subcellularLocation>
</comment>
<dbReference type="InterPro" id="IPR050171">
    <property type="entry name" value="MFS_Transporters"/>
</dbReference>
<keyword evidence="5 7" id="KW-1133">Transmembrane helix</keyword>
<evidence type="ECO:0000259" key="8">
    <source>
        <dbReference type="PROSITE" id="PS50850"/>
    </source>
</evidence>
<reference evidence="9 10" key="1">
    <citation type="submission" date="2022-10" db="EMBL/GenBank/DDBJ databases">
        <title>The complete genomes of actinobacterial strains from the NBC collection.</title>
        <authorList>
            <person name="Joergensen T.S."/>
            <person name="Alvarez Arevalo M."/>
            <person name="Sterndorff E.B."/>
            <person name="Faurdal D."/>
            <person name="Vuksanovic O."/>
            <person name="Mourched A.-S."/>
            <person name="Charusanti P."/>
            <person name="Shaw S."/>
            <person name="Blin K."/>
            <person name="Weber T."/>
        </authorList>
    </citation>
    <scope>NUCLEOTIDE SEQUENCE [LARGE SCALE GENOMIC DNA]</scope>
    <source>
        <strain evidence="9 10">NBC_00319</strain>
    </source>
</reference>
<proteinExistence type="predicted"/>
<feature type="transmembrane region" description="Helical" evidence="7">
    <location>
        <begin position="375"/>
        <end position="396"/>
    </location>
</feature>
<dbReference type="SUPFAM" id="SSF103473">
    <property type="entry name" value="MFS general substrate transporter"/>
    <property type="match status" value="1"/>
</dbReference>
<evidence type="ECO:0000256" key="4">
    <source>
        <dbReference type="ARBA" id="ARBA00022692"/>
    </source>
</evidence>
<dbReference type="Gene3D" id="1.20.1250.20">
    <property type="entry name" value="MFS general substrate transporter like domains"/>
    <property type="match status" value="1"/>
</dbReference>